<dbReference type="Gene3D" id="3.90.190.10">
    <property type="entry name" value="Protein tyrosine phosphatase superfamily"/>
    <property type="match status" value="1"/>
</dbReference>
<comment type="similarity">
    <text evidence="1">Belongs to the protein-tyrosine phosphatase family.</text>
</comment>
<accession>A0AAP8MB38</accession>
<sequence length="334" mass="38266">MLIPDAVHVWRDADGDYHLEWDTESTDAAVMIEPLAEVPHDIDVHSQQRARVSGLPHGRRHFFRLRDEHGNEVLATERKLGMEGTPNFRDFGGYRTGDGRQVKWGYLYRSGQLSALTDRDIDLLATLELDLVCDFRREEEQASDPSRLPPERAPKIASLPIVPGSNSRFIEEAQQRGDGQLAFGRDAMFEFMREINRDFVEGQQETYARMFREILAIDEARFLVHCAAGKDRTGFAAAMMLLALDVPREVVMRDYMLTSRFFLPDREIARLQAKYDMEHMEAAAVRPMLEVHEDYLAMALASIDEQYDSVEHYLLSALGVGSSEIAELRRRYLL</sequence>
<dbReference type="InterPro" id="IPR016130">
    <property type="entry name" value="Tyr_Pase_AS"/>
</dbReference>
<evidence type="ECO:0000313" key="4">
    <source>
        <dbReference type="Proteomes" id="UP000235162"/>
    </source>
</evidence>
<dbReference type="GO" id="GO:0004721">
    <property type="term" value="F:phosphoprotein phosphatase activity"/>
    <property type="evidence" value="ECO:0007669"/>
    <property type="project" value="InterPro"/>
</dbReference>
<name>A0AAP8MB38_9GAMM</name>
<dbReference type="AlphaFoldDB" id="A0AAP8MB38"/>
<dbReference type="RefSeq" id="WP_084198632.1">
    <property type="nucleotide sequence ID" value="NZ_BMYL01000011.1"/>
</dbReference>
<dbReference type="InterPro" id="IPR029021">
    <property type="entry name" value="Prot-tyrosine_phosphatase-like"/>
</dbReference>
<dbReference type="SUPFAM" id="SSF52799">
    <property type="entry name" value="(Phosphotyrosine protein) phosphatases II"/>
    <property type="match status" value="1"/>
</dbReference>
<dbReference type="Pfam" id="PF13350">
    <property type="entry name" value="Y_phosphatase3"/>
    <property type="match status" value="1"/>
</dbReference>
<dbReference type="InterPro" id="IPR026893">
    <property type="entry name" value="Tyr/Ser_Pase_IphP-type"/>
</dbReference>
<proteinExistence type="inferred from homology"/>
<comment type="caution">
    <text evidence="3">The sequence shown here is derived from an EMBL/GenBank/DDBJ whole genome shotgun (WGS) entry which is preliminary data.</text>
</comment>
<evidence type="ECO:0000256" key="1">
    <source>
        <dbReference type="ARBA" id="ARBA00009580"/>
    </source>
</evidence>
<evidence type="ECO:0000259" key="2">
    <source>
        <dbReference type="PROSITE" id="PS50056"/>
    </source>
</evidence>
<reference evidence="3 4" key="1">
    <citation type="submission" date="2018-01" db="EMBL/GenBank/DDBJ databases">
        <title>The draft genome sequence of Halioglobus japonicus S1-36.</title>
        <authorList>
            <person name="Du Z.-J."/>
            <person name="Shi M.-J."/>
        </authorList>
    </citation>
    <scope>NUCLEOTIDE SEQUENCE [LARGE SCALE GENOMIC DNA]</scope>
    <source>
        <strain evidence="3 4">S1-36</strain>
    </source>
</reference>
<dbReference type="PROSITE" id="PS00383">
    <property type="entry name" value="TYR_PHOSPHATASE_1"/>
    <property type="match status" value="1"/>
</dbReference>
<organism evidence="3 4">
    <name type="scientific">Halioglobus japonicus</name>
    <dbReference type="NCBI Taxonomy" id="930805"/>
    <lineage>
        <taxon>Bacteria</taxon>
        <taxon>Pseudomonadati</taxon>
        <taxon>Pseudomonadota</taxon>
        <taxon>Gammaproteobacteria</taxon>
        <taxon>Cellvibrionales</taxon>
        <taxon>Halieaceae</taxon>
        <taxon>Halioglobus</taxon>
    </lineage>
</organism>
<dbReference type="InterPro" id="IPR000387">
    <property type="entry name" value="Tyr_Pase_dom"/>
</dbReference>
<dbReference type="PROSITE" id="PS50056">
    <property type="entry name" value="TYR_PHOSPHATASE_2"/>
    <property type="match status" value="1"/>
</dbReference>
<protein>
    <submittedName>
        <fullName evidence="3">Protein-tyrosine-phosphatase</fullName>
    </submittedName>
</protein>
<evidence type="ECO:0000313" key="3">
    <source>
        <dbReference type="EMBL" id="PLW84533.1"/>
    </source>
</evidence>
<gene>
    <name evidence="3" type="ORF">C0029_18625</name>
</gene>
<dbReference type="PANTHER" id="PTHR31126">
    <property type="entry name" value="TYROSINE-PROTEIN PHOSPHATASE"/>
    <property type="match status" value="1"/>
</dbReference>
<dbReference type="PANTHER" id="PTHR31126:SF1">
    <property type="entry name" value="TYROSINE SPECIFIC PROTEIN PHOSPHATASES DOMAIN-CONTAINING PROTEIN"/>
    <property type="match status" value="1"/>
</dbReference>
<feature type="domain" description="Tyrosine specific protein phosphatases" evidence="2">
    <location>
        <begin position="197"/>
        <end position="260"/>
    </location>
</feature>
<dbReference type="EMBL" id="PKUR01000008">
    <property type="protein sequence ID" value="PLW84533.1"/>
    <property type="molecule type" value="Genomic_DNA"/>
</dbReference>
<keyword evidence="4" id="KW-1185">Reference proteome</keyword>
<dbReference type="Proteomes" id="UP000235162">
    <property type="component" value="Unassembled WGS sequence"/>
</dbReference>